<dbReference type="KEGG" id="rte:GSU10_07235"/>
<dbReference type="Proteomes" id="UP000465031">
    <property type="component" value="Chromosome"/>
</dbReference>
<gene>
    <name evidence="1" type="ORF">GSU10_07235</name>
</gene>
<sequence>MNFDAAYHYRTQIQTNLAQIRWKIGDRSRALANIEENLELASVKHRASRSETLSIAGFYYYLDGQLDRAWSLVSEAYALVSDERAPRRLATVRKIGVGILRAQGRHDEADNLAERLMRDPLDFDAALGGDRS</sequence>
<dbReference type="SUPFAM" id="SSF48452">
    <property type="entry name" value="TPR-like"/>
    <property type="match status" value="1"/>
</dbReference>
<name>A0AAE6RJ34_9MICO</name>
<evidence type="ECO:0008006" key="3">
    <source>
        <dbReference type="Google" id="ProtNLM"/>
    </source>
</evidence>
<dbReference type="Gene3D" id="1.25.40.10">
    <property type="entry name" value="Tetratricopeptide repeat domain"/>
    <property type="match status" value="1"/>
</dbReference>
<organism evidence="1 2">
    <name type="scientific">Rathayibacter tanaceti</name>
    <dbReference type="NCBI Taxonomy" id="1671680"/>
    <lineage>
        <taxon>Bacteria</taxon>
        <taxon>Bacillati</taxon>
        <taxon>Actinomycetota</taxon>
        <taxon>Actinomycetes</taxon>
        <taxon>Micrococcales</taxon>
        <taxon>Microbacteriaceae</taxon>
        <taxon>Rathayibacter</taxon>
    </lineage>
</organism>
<protein>
    <recommendedName>
        <fullName evidence="3">Tetratricopeptide repeat protein</fullName>
    </recommendedName>
</protein>
<dbReference type="AlphaFoldDB" id="A0AAE6RJ34"/>
<dbReference type="RefSeq" id="WP_132504331.1">
    <property type="nucleotide sequence ID" value="NZ_CP047186.1"/>
</dbReference>
<evidence type="ECO:0000313" key="1">
    <source>
        <dbReference type="EMBL" id="QHC55450.1"/>
    </source>
</evidence>
<dbReference type="EMBL" id="CP047186">
    <property type="protein sequence ID" value="QHC55450.1"/>
    <property type="molecule type" value="Genomic_DNA"/>
</dbReference>
<reference evidence="2" key="1">
    <citation type="submission" date="2019-12" db="EMBL/GenBank/DDBJ databases">
        <title>Complete and draft genome sequences of new strains and members of some known species of the genus Rathayibacter isolated from plants.</title>
        <authorList>
            <person name="Tarlachkov S.V."/>
            <person name="Starodumova I.P."/>
            <person name="Dorofeeva L.V."/>
            <person name="Prisyazhnaya N.V."/>
            <person name="Leyn S."/>
            <person name="Zlamal J."/>
            <person name="Elan M."/>
            <person name="Osterman A.L."/>
            <person name="Nadler S."/>
            <person name="Subbotin S.A."/>
            <person name="Evtushenko L.I."/>
        </authorList>
    </citation>
    <scope>NUCLEOTIDE SEQUENCE [LARGE SCALE GENOMIC DNA]</scope>
    <source>
        <strain evidence="2">VKM Ac-2761</strain>
    </source>
</reference>
<accession>A0AAE6RJ34</accession>
<evidence type="ECO:0000313" key="2">
    <source>
        <dbReference type="Proteomes" id="UP000465031"/>
    </source>
</evidence>
<dbReference type="InterPro" id="IPR011990">
    <property type="entry name" value="TPR-like_helical_dom_sf"/>
</dbReference>
<proteinExistence type="predicted"/>